<dbReference type="SUPFAM" id="SSF47459">
    <property type="entry name" value="HLH, helix-loop-helix DNA-binding domain"/>
    <property type="match status" value="1"/>
</dbReference>
<feature type="region of interest" description="Disordered" evidence="7">
    <location>
        <begin position="29"/>
        <end position="54"/>
    </location>
</feature>
<dbReference type="FunFam" id="4.10.280.10:FF:000019">
    <property type="entry name" value="Myc proto-oncogene protein"/>
    <property type="match status" value="1"/>
</dbReference>
<dbReference type="SMART" id="SM00353">
    <property type="entry name" value="HLH"/>
    <property type="match status" value="1"/>
</dbReference>
<evidence type="ECO:0000256" key="5">
    <source>
        <dbReference type="PIRNR" id="PIRNR001705"/>
    </source>
</evidence>
<feature type="compositionally biased region" description="Pro residues" evidence="7">
    <location>
        <begin position="34"/>
        <end position="43"/>
    </location>
</feature>
<dbReference type="Pfam" id="PF00010">
    <property type="entry name" value="HLH"/>
    <property type="match status" value="1"/>
</dbReference>
<dbReference type="PIRSF" id="PIRSF001705">
    <property type="entry name" value="Myc_protein"/>
    <property type="match status" value="1"/>
</dbReference>
<feature type="coiled-coil region" evidence="6">
    <location>
        <begin position="321"/>
        <end position="355"/>
    </location>
</feature>
<evidence type="ECO:0000256" key="6">
    <source>
        <dbReference type="SAM" id="Coils"/>
    </source>
</evidence>
<dbReference type="Pfam" id="PF01056">
    <property type="entry name" value="Myc_N"/>
    <property type="match status" value="1"/>
</dbReference>
<dbReference type="Proteomes" id="UP000261520">
    <property type="component" value="Unplaced"/>
</dbReference>
<dbReference type="GO" id="GO:0003700">
    <property type="term" value="F:DNA-binding transcription factor activity"/>
    <property type="evidence" value="ECO:0007669"/>
    <property type="project" value="InterPro"/>
</dbReference>
<dbReference type="GeneID" id="117371171"/>
<feature type="compositionally biased region" description="Low complexity" evidence="7">
    <location>
        <begin position="257"/>
        <end position="271"/>
    </location>
</feature>
<sequence length="361" mass="41209">MLQSFGQSHDWLYSEPLFDDDFYQNLVKNLESLPTPPQSPPMKPSETSDTKPLSKEDQLSYVSNILLEDCDMQALNWNCDLFEEKETSPTSAQSEDGPEYFLWKEWGKGFDEKLVSSMLSSSPLLSDIDTSIFEEIAGSTLDCQALMENTPEGSEVTSDYGSAGGELSNYSSSDSEEEIDVVTVVRCPSSASPLPSLADIRQREQDEAEQQRLALQRHNAEIQQQHNYAAPCPASPPPSHSHKRSRDGSMRHHHRNSSAMSTSSRFSSRNSTETEDEEERRRTHNVMERQRRNELKNCFMYLRDNVPELTRNEKASKVVILKKARDCIFSLEDEAHRLQRKKDQLRARQEELKARLALLRS</sequence>
<evidence type="ECO:0000256" key="7">
    <source>
        <dbReference type="SAM" id="MobiDB-lite"/>
    </source>
</evidence>
<accession>A0A3B4B130</accession>
<evidence type="ECO:0000256" key="1">
    <source>
        <dbReference type="ARBA" id="ARBA00004123"/>
    </source>
</evidence>
<dbReference type="RefSeq" id="XP_033822687.1">
    <property type="nucleotide sequence ID" value="XM_033966796.2"/>
</dbReference>
<keyword evidence="3 5" id="KW-0539">Nucleus</keyword>
<keyword evidence="6" id="KW-0175">Coiled coil</keyword>
<dbReference type="STRING" id="409849.ENSPMGP00000022705"/>
<feature type="region of interest" description="Disordered" evidence="7">
    <location>
        <begin position="150"/>
        <end position="175"/>
    </location>
</feature>
<proteinExistence type="predicted"/>
<dbReference type="GO" id="GO:0005634">
    <property type="term" value="C:nucleus"/>
    <property type="evidence" value="ECO:0007669"/>
    <property type="project" value="UniProtKB-SubCell"/>
</dbReference>
<dbReference type="GO" id="GO:0003677">
    <property type="term" value="F:DNA binding"/>
    <property type="evidence" value="ECO:0007669"/>
    <property type="project" value="UniProtKB-UniRule"/>
</dbReference>
<evidence type="ECO:0000256" key="4">
    <source>
        <dbReference type="ARBA" id="ARBA00025872"/>
    </source>
</evidence>
<evidence type="ECO:0000313" key="9">
    <source>
        <dbReference type="Ensembl" id="ENSPMGP00000022705.1"/>
    </source>
</evidence>
<protein>
    <recommendedName>
        <fullName evidence="8">BHLH domain-containing protein</fullName>
    </recommendedName>
</protein>
<dbReference type="PANTHER" id="PTHR45851">
    <property type="entry name" value="MYC PROTO-ONCOGENE"/>
    <property type="match status" value="1"/>
</dbReference>
<feature type="compositionally biased region" description="Basic residues" evidence="7">
    <location>
        <begin position="240"/>
        <end position="256"/>
    </location>
</feature>
<dbReference type="CDD" id="cd11400">
    <property type="entry name" value="bHLHzip_Myc"/>
    <property type="match status" value="1"/>
</dbReference>
<dbReference type="CTD" id="560341"/>
<evidence type="ECO:0000259" key="8">
    <source>
        <dbReference type="PROSITE" id="PS50888"/>
    </source>
</evidence>
<dbReference type="OrthoDB" id="5964374at2759"/>
<comment type="subunit">
    <text evidence="4">Efficient DNA binding requires dimerization with another bHLH protein. Binds DNA as a heterodimer with MAX.</text>
</comment>
<dbReference type="InterPro" id="IPR036638">
    <property type="entry name" value="HLH_DNA-bd_sf"/>
</dbReference>
<comment type="subcellular location">
    <subcellularLocation>
        <location evidence="1 5">Nucleus</location>
    </subcellularLocation>
</comment>
<dbReference type="GO" id="GO:0046983">
    <property type="term" value="F:protein dimerization activity"/>
    <property type="evidence" value="ECO:0007669"/>
    <property type="project" value="InterPro"/>
</dbReference>
<feature type="compositionally biased region" description="Polar residues" evidence="7">
    <location>
        <begin position="151"/>
        <end position="160"/>
    </location>
</feature>
<name>A0A3B4B130_9GOBI</name>
<evidence type="ECO:0000256" key="3">
    <source>
        <dbReference type="ARBA" id="ARBA00023242"/>
    </source>
</evidence>
<dbReference type="InterPro" id="IPR012682">
    <property type="entry name" value="Tscrpt_reg_Myc_N"/>
</dbReference>
<feature type="region of interest" description="Disordered" evidence="7">
    <location>
        <begin position="228"/>
        <end position="287"/>
    </location>
</feature>
<dbReference type="InterPro" id="IPR002418">
    <property type="entry name" value="Tscrpt_reg_Myc"/>
</dbReference>
<feature type="domain" description="BHLH" evidence="8">
    <location>
        <begin position="279"/>
        <end position="331"/>
    </location>
</feature>
<dbReference type="PROSITE" id="PS50888">
    <property type="entry name" value="BHLH"/>
    <property type="match status" value="1"/>
</dbReference>
<dbReference type="Ensembl" id="ENSPMGT00000024183.1">
    <property type="protein sequence ID" value="ENSPMGP00000022705.1"/>
    <property type="gene ID" value="ENSPMGG00000018370.1"/>
</dbReference>
<reference evidence="9" key="2">
    <citation type="submission" date="2025-09" db="UniProtKB">
        <authorList>
            <consortium name="Ensembl"/>
        </authorList>
    </citation>
    <scope>IDENTIFICATION</scope>
</reference>
<organism evidence="9 10">
    <name type="scientific">Periophthalmus magnuspinnatus</name>
    <dbReference type="NCBI Taxonomy" id="409849"/>
    <lineage>
        <taxon>Eukaryota</taxon>
        <taxon>Metazoa</taxon>
        <taxon>Chordata</taxon>
        <taxon>Craniata</taxon>
        <taxon>Vertebrata</taxon>
        <taxon>Euteleostomi</taxon>
        <taxon>Actinopterygii</taxon>
        <taxon>Neopterygii</taxon>
        <taxon>Teleostei</taxon>
        <taxon>Neoteleostei</taxon>
        <taxon>Acanthomorphata</taxon>
        <taxon>Gobiaria</taxon>
        <taxon>Gobiiformes</taxon>
        <taxon>Gobioidei</taxon>
        <taxon>Gobiidae</taxon>
        <taxon>Oxudercinae</taxon>
        <taxon>Periophthalmus</taxon>
    </lineage>
</organism>
<dbReference type="AlphaFoldDB" id="A0A3B4B130"/>
<evidence type="ECO:0000256" key="2">
    <source>
        <dbReference type="ARBA" id="ARBA00023125"/>
    </source>
</evidence>
<reference evidence="9" key="1">
    <citation type="submission" date="2025-08" db="UniProtKB">
        <authorList>
            <consortium name="Ensembl"/>
        </authorList>
    </citation>
    <scope>IDENTIFICATION</scope>
</reference>
<keyword evidence="10" id="KW-1185">Reference proteome</keyword>
<dbReference type="PRINTS" id="PR00044">
    <property type="entry name" value="LEUZIPPRMYC"/>
</dbReference>
<dbReference type="RefSeq" id="XP_033822686.1">
    <property type="nucleotide sequence ID" value="XM_033966795.2"/>
</dbReference>
<keyword evidence="2 5" id="KW-0238">DNA-binding</keyword>
<dbReference type="InterPro" id="IPR011598">
    <property type="entry name" value="bHLH_dom"/>
</dbReference>
<dbReference type="Gene3D" id="4.10.280.10">
    <property type="entry name" value="Helix-loop-helix DNA-binding domain"/>
    <property type="match status" value="1"/>
</dbReference>
<dbReference type="InterPro" id="IPR050433">
    <property type="entry name" value="Myc_transcription_factors"/>
</dbReference>
<evidence type="ECO:0000313" key="10">
    <source>
        <dbReference type="Proteomes" id="UP000261520"/>
    </source>
</evidence>